<keyword evidence="5" id="KW-0964">Secreted</keyword>
<comment type="catalytic activity">
    <reaction evidence="16">
        <text>Release of C-terminal arginine or lysine residues from polypeptides.</text>
        <dbReference type="EC" id="3.4.17.10"/>
    </reaction>
</comment>
<keyword evidence="11" id="KW-0862">Zinc</keyword>
<dbReference type="PANTHER" id="PTHR11532:SF80">
    <property type="entry name" value="CARBOXYPEPTIDASE N CATALYTIC CHAIN"/>
    <property type="match status" value="1"/>
</dbReference>
<dbReference type="InterPro" id="IPR050753">
    <property type="entry name" value="Peptidase_M14_domain"/>
</dbReference>
<reference evidence="26" key="1">
    <citation type="thesis" date="2020" institute="ProQuest LLC" country="789 East Eisenhower Parkway, Ann Arbor, MI, USA">
        <title>Comparative Genomics and Chromosome Evolution.</title>
        <authorList>
            <person name="Mudd A.B."/>
        </authorList>
    </citation>
    <scope>NUCLEOTIDE SEQUENCE</scope>
    <source>
        <strain evidence="26">Female2</strain>
        <tissue evidence="26">Blood</tissue>
    </source>
</reference>
<dbReference type="GO" id="GO:0023052">
    <property type="term" value="P:signaling"/>
    <property type="evidence" value="ECO:0007669"/>
    <property type="project" value="UniProtKB-ARBA"/>
</dbReference>
<dbReference type="PRINTS" id="PR00765">
    <property type="entry name" value="CRBOXYPTASEA"/>
</dbReference>
<dbReference type="PROSITE" id="PS00133">
    <property type="entry name" value="CARBOXYPEPT_ZN_2"/>
    <property type="match status" value="1"/>
</dbReference>
<comment type="similarity">
    <text evidence="4 22">Belongs to the peptidase M14 family.</text>
</comment>
<evidence type="ECO:0000313" key="27">
    <source>
        <dbReference type="Proteomes" id="UP000812440"/>
    </source>
</evidence>
<evidence type="ECO:0000256" key="23">
    <source>
        <dbReference type="SAM" id="MobiDB-lite"/>
    </source>
</evidence>
<dbReference type="PROSITE" id="PS52035">
    <property type="entry name" value="PEPTIDASE_M14"/>
    <property type="match status" value="1"/>
</dbReference>
<dbReference type="InterPro" id="IPR008969">
    <property type="entry name" value="CarboxyPept-like_regulatory"/>
</dbReference>
<keyword evidence="12" id="KW-0482">Metalloprotease</keyword>
<evidence type="ECO:0000256" key="12">
    <source>
        <dbReference type="ARBA" id="ARBA00023049"/>
    </source>
</evidence>
<sequence length="460" mass="52543">MAVMLGSFFKLLLLCELAASVSFIHHRYDDLVRALYNVQNQCPYITRIYSIGKSVLGRNLYVIEFSDNPGIHELLEPEFKYVGNMHGNEVLGRELLIQLAEFLCEEYRNGNERITRLIQTTRIHILPSMNPDGYEVAAEQGPRTNGYLIGRYNKHDVDLNRNFPDLNTVMFYNEKYGGTNHHIPLPDNWINQVEPETMATIKWMKKHNFVLSANLHGGAVVANYPYDKSKDYRIRGVRRSTYTATPDDKLFKKLAKSYSYSHGWMHHGFNCGDYFPEGITNGASWYSLYKGMQDFNYLHTNCFEITLELSCDKFPPEEDLEREWYGNREALITFIGEVHRGIKGMVTDENNNGISNAVISVHGIAHDITSGEDGDYFRLLLPNTYTVTASADGYYPSTVTATVGPAEPTLVNFQLKHEKSSSDSKDKSSDSKEKIPHRNLNSKNYTKKVVPRSANRRRSS</sequence>
<feature type="signal peptide" evidence="24">
    <location>
        <begin position="1"/>
        <end position="20"/>
    </location>
</feature>
<comment type="cofactor">
    <cofactor evidence="1">
        <name>Zn(2+)</name>
        <dbReference type="ChEBI" id="CHEBI:29105"/>
    </cofactor>
</comment>
<dbReference type="GO" id="GO:0005615">
    <property type="term" value="C:extracellular space"/>
    <property type="evidence" value="ECO:0007669"/>
    <property type="project" value="TreeGrafter"/>
</dbReference>
<evidence type="ECO:0000256" key="16">
    <source>
        <dbReference type="ARBA" id="ARBA00023961"/>
    </source>
</evidence>
<dbReference type="AlphaFoldDB" id="A0A8T2IR98"/>
<evidence type="ECO:0000256" key="22">
    <source>
        <dbReference type="PROSITE-ProRule" id="PRU01379"/>
    </source>
</evidence>
<evidence type="ECO:0000313" key="26">
    <source>
        <dbReference type="EMBL" id="KAG8435479.1"/>
    </source>
</evidence>
<keyword evidence="6" id="KW-0121">Carboxypeptidase</keyword>
<dbReference type="PROSITE" id="PS00132">
    <property type="entry name" value="CARBOXYPEPT_ZN_1"/>
    <property type="match status" value="1"/>
</dbReference>
<comment type="caution">
    <text evidence="26">The sequence shown here is derived from an EMBL/GenBank/DDBJ whole genome shotgun (WGS) entry which is preliminary data.</text>
</comment>
<evidence type="ECO:0000256" key="14">
    <source>
        <dbReference type="ARBA" id="ARBA00023180"/>
    </source>
</evidence>
<evidence type="ECO:0000256" key="10">
    <source>
        <dbReference type="ARBA" id="ARBA00022801"/>
    </source>
</evidence>
<evidence type="ECO:0000256" key="5">
    <source>
        <dbReference type="ARBA" id="ARBA00022525"/>
    </source>
</evidence>
<dbReference type="Gene3D" id="2.60.40.1120">
    <property type="entry name" value="Carboxypeptidase-like, regulatory domain"/>
    <property type="match status" value="1"/>
</dbReference>
<keyword evidence="14" id="KW-0325">Glycoprotein</keyword>
<keyword evidence="7" id="KW-0645">Protease</keyword>
<dbReference type="GO" id="GO:0030658">
    <property type="term" value="C:transport vesicle membrane"/>
    <property type="evidence" value="ECO:0007669"/>
    <property type="project" value="UniProtKB-SubCell"/>
</dbReference>
<keyword evidence="27" id="KW-1185">Reference proteome</keyword>
<dbReference type="OrthoDB" id="10249045at2759"/>
<dbReference type="SMART" id="SM00631">
    <property type="entry name" value="Zn_pept"/>
    <property type="match status" value="1"/>
</dbReference>
<dbReference type="FunFam" id="2.60.40.1120:FF:000004">
    <property type="entry name" value="Carboxypeptidase E"/>
    <property type="match status" value="1"/>
</dbReference>
<feature type="chain" id="PRO_5035712616" description="Carboxypeptidase E" evidence="24">
    <location>
        <begin position="21"/>
        <end position="460"/>
    </location>
</feature>
<dbReference type="Pfam" id="PF13620">
    <property type="entry name" value="CarboxypepD_reg"/>
    <property type="match status" value="1"/>
</dbReference>
<evidence type="ECO:0000256" key="8">
    <source>
        <dbReference type="ARBA" id="ARBA00022723"/>
    </source>
</evidence>
<dbReference type="GO" id="GO:0007154">
    <property type="term" value="P:cell communication"/>
    <property type="evidence" value="ECO:0007669"/>
    <property type="project" value="UniProtKB-ARBA"/>
</dbReference>
<evidence type="ECO:0000256" key="7">
    <source>
        <dbReference type="ARBA" id="ARBA00022670"/>
    </source>
</evidence>
<gene>
    <name evidence="26" type="ORF">GDO86_013421</name>
</gene>
<dbReference type="InterPro" id="IPR057246">
    <property type="entry name" value="CARBOXYPEPT_ZN_1"/>
</dbReference>
<evidence type="ECO:0000256" key="20">
    <source>
        <dbReference type="ARBA" id="ARBA00031745"/>
    </source>
</evidence>
<dbReference type="InterPro" id="IPR057247">
    <property type="entry name" value="CARBOXYPEPT_ZN_2"/>
</dbReference>
<name>A0A8T2IR98_9PIPI</name>
<feature type="region of interest" description="Disordered" evidence="23">
    <location>
        <begin position="416"/>
        <end position="460"/>
    </location>
</feature>
<evidence type="ECO:0000256" key="2">
    <source>
        <dbReference type="ARBA" id="ARBA00004268"/>
    </source>
</evidence>
<dbReference type="PANTHER" id="PTHR11532">
    <property type="entry name" value="PROTEASE M14 CARBOXYPEPTIDASE"/>
    <property type="match status" value="1"/>
</dbReference>
<dbReference type="InterPro" id="IPR000834">
    <property type="entry name" value="Peptidase_M14"/>
</dbReference>
<feature type="compositionally biased region" description="Basic and acidic residues" evidence="23">
    <location>
        <begin position="416"/>
        <end position="436"/>
    </location>
</feature>
<dbReference type="GO" id="GO:0008104">
    <property type="term" value="P:intracellular protein localization"/>
    <property type="evidence" value="ECO:0007669"/>
    <property type="project" value="UniProtKB-ARBA"/>
</dbReference>
<comment type="subcellular location">
    <subcellularLocation>
        <location evidence="2">Cytoplasmic vesicle</location>
        <location evidence="2">Secretory vesicle membrane</location>
        <topology evidence="2">Peripheral membrane protein</topology>
    </subcellularLocation>
    <subcellularLocation>
        <location evidence="3">Secreted</location>
    </subcellularLocation>
</comment>
<dbReference type="EC" id="3.4.17.10" evidence="17"/>
<dbReference type="GO" id="GO:0008270">
    <property type="term" value="F:zinc ion binding"/>
    <property type="evidence" value="ECO:0007669"/>
    <property type="project" value="InterPro"/>
</dbReference>
<dbReference type="GO" id="GO:0016485">
    <property type="term" value="P:protein processing"/>
    <property type="evidence" value="ECO:0007669"/>
    <property type="project" value="TreeGrafter"/>
</dbReference>
<organism evidence="26 27">
    <name type="scientific">Hymenochirus boettgeri</name>
    <name type="common">Congo dwarf clawed frog</name>
    <dbReference type="NCBI Taxonomy" id="247094"/>
    <lineage>
        <taxon>Eukaryota</taxon>
        <taxon>Metazoa</taxon>
        <taxon>Chordata</taxon>
        <taxon>Craniata</taxon>
        <taxon>Vertebrata</taxon>
        <taxon>Euteleostomi</taxon>
        <taxon>Amphibia</taxon>
        <taxon>Batrachia</taxon>
        <taxon>Anura</taxon>
        <taxon>Pipoidea</taxon>
        <taxon>Pipidae</taxon>
        <taxon>Pipinae</taxon>
        <taxon>Hymenochirus</taxon>
    </lineage>
</organism>
<dbReference type="SUPFAM" id="SSF53187">
    <property type="entry name" value="Zn-dependent exopeptidases"/>
    <property type="match status" value="1"/>
</dbReference>
<dbReference type="EMBL" id="JAACNH010000008">
    <property type="protein sequence ID" value="KAG8435479.1"/>
    <property type="molecule type" value="Genomic_DNA"/>
</dbReference>
<accession>A0A8T2IR98</accession>
<feature type="compositionally biased region" description="Basic residues" evidence="23">
    <location>
        <begin position="445"/>
        <end position="460"/>
    </location>
</feature>
<keyword evidence="10" id="KW-0378">Hydrolase</keyword>
<keyword evidence="13" id="KW-0472">Membrane</keyword>
<evidence type="ECO:0000256" key="15">
    <source>
        <dbReference type="ARBA" id="ARBA00023329"/>
    </source>
</evidence>
<protein>
    <recommendedName>
        <fullName evidence="18">Carboxypeptidase E</fullName>
        <ecNumber evidence="17">3.4.17.10</ecNumber>
    </recommendedName>
    <alternativeName>
        <fullName evidence="19">Carboxypeptidase H</fullName>
    </alternativeName>
    <alternativeName>
        <fullName evidence="21">Enkephalin convertase</fullName>
    </alternativeName>
    <alternativeName>
        <fullName evidence="20">Prohormone-processing carboxypeptidase</fullName>
    </alternativeName>
</protein>
<keyword evidence="9 24" id="KW-0732">Signal</keyword>
<keyword evidence="8" id="KW-0479">Metal-binding</keyword>
<keyword evidence="15" id="KW-0968">Cytoplasmic vesicle</keyword>
<dbReference type="SUPFAM" id="SSF49464">
    <property type="entry name" value="Carboxypeptidase regulatory domain-like"/>
    <property type="match status" value="1"/>
</dbReference>
<feature type="active site" description="Proton donor/acceptor" evidence="22">
    <location>
        <position position="308"/>
    </location>
</feature>
<evidence type="ECO:0000256" key="19">
    <source>
        <dbReference type="ARBA" id="ARBA00031341"/>
    </source>
</evidence>
<evidence type="ECO:0000259" key="25">
    <source>
        <dbReference type="PROSITE" id="PS52035"/>
    </source>
</evidence>
<evidence type="ECO:0000256" key="9">
    <source>
        <dbReference type="ARBA" id="ARBA00022729"/>
    </source>
</evidence>
<dbReference type="GO" id="GO:0004181">
    <property type="term" value="F:metallocarboxypeptidase activity"/>
    <property type="evidence" value="ECO:0007669"/>
    <property type="project" value="UniProtKB-EC"/>
</dbReference>
<dbReference type="Pfam" id="PF00246">
    <property type="entry name" value="Peptidase_M14"/>
    <property type="match status" value="1"/>
</dbReference>
<dbReference type="GO" id="GO:0006518">
    <property type="term" value="P:peptide metabolic process"/>
    <property type="evidence" value="ECO:0007669"/>
    <property type="project" value="TreeGrafter"/>
</dbReference>
<evidence type="ECO:0000256" key="13">
    <source>
        <dbReference type="ARBA" id="ARBA00023136"/>
    </source>
</evidence>
<dbReference type="Proteomes" id="UP000812440">
    <property type="component" value="Chromosome 7"/>
</dbReference>
<feature type="domain" description="Peptidase M14" evidence="25">
    <location>
        <begin position="24"/>
        <end position="338"/>
    </location>
</feature>
<evidence type="ECO:0000256" key="24">
    <source>
        <dbReference type="SAM" id="SignalP"/>
    </source>
</evidence>
<proteinExistence type="inferred from homology"/>
<evidence type="ECO:0000256" key="6">
    <source>
        <dbReference type="ARBA" id="ARBA00022645"/>
    </source>
</evidence>
<evidence type="ECO:0000256" key="3">
    <source>
        <dbReference type="ARBA" id="ARBA00004613"/>
    </source>
</evidence>
<evidence type="ECO:0000256" key="17">
    <source>
        <dbReference type="ARBA" id="ARBA00024064"/>
    </source>
</evidence>
<evidence type="ECO:0000256" key="11">
    <source>
        <dbReference type="ARBA" id="ARBA00022833"/>
    </source>
</evidence>
<evidence type="ECO:0000256" key="21">
    <source>
        <dbReference type="ARBA" id="ARBA00032488"/>
    </source>
</evidence>
<dbReference type="FunFam" id="3.40.630.10:FF:000013">
    <property type="entry name" value="carboxypeptidase N catalytic chain"/>
    <property type="match status" value="1"/>
</dbReference>
<dbReference type="Gene3D" id="3.40.630.10">
    <property type="entry name" value="Zn peptidases"/>
    <property type="match status" value="1"/>
</dbReference>
<evidence type="ECO:0000256" key="18">
    <source>
        <dbReference type="ARBA" id="ARBA00024081"/>
    </source>
</evidence>
<dbReference type="CDD" id="cd11308">
    <property type="entry name" value="Peptidase_M14NE-CP-C_like"/>
    <property type="match status" value="1"/>
</dbReference>
<evidence type="ECO:0000256" key="4">
    <source>
        <dbReference type="ARBA" id="ARBA00005988"/>
    </source>
</evidence>
<evidence type="ECO:0000256" key="1">
    <source>
        <dbReference type="ARBA" id="ARBA00001947"/>
    </source>
</evidence>